<keyword evidence="2" id="KW-0472">Membrane</keyword>
<keyword evidence="2" id="KW-0812">Transmembrane</keyword>
<keyword evidence="4" id="KW-1185">Reference proteome</keyword>
<comment type="caution">
    <text evidence="3">The sequence shown here is derived from an EMBL/GenBank/DDBJ whole genome shotgun (WGS) entry which is preliminary data.</text>
</comment>
<accession>A0AAN9F2P4</accession>
<feature type="compositionally biased region" description="Polar residues" evidence="1">
    <location>
        <begin position="53"/>
        <end position="66"/>
    </location>
</feature>
<evidence type="ECO:0000313" key="3">
    <source>
        <dbReference type="EMBL" id="KAK7268712.1"/>
    </source>
</evidence>
<feature type="compositionally biased region" description="Basic and acidic residues" evidence="1">
    <location>
        <begin position="89"/>
        <end position="105"/>
    </location>
</feature>
<sequence>MTQDDDTKAKQHTMQKAMAQDGMVARIELQAMKRAAVENNSSMAKKQHIINGTTMGCDNSRTNQQPMKRKAMEDKNSRANQQSKKRIATKNEKLRANQQHKKETTIESDNSRTNQHPMKRVAAETDSSRINQQYMKRAVAETNSSRTKQQPKKRVVIENDNFSGRKRGKKVPMCPHMLIDDFLKQNGVVGEEDELGDESEHEEQNIMEQEAIVDQDEDSELNGRRLFFVVLFNDAPCSCFAVYVGFPTAVVAVCCATVSWVLLLAITIVW</sequence>
<name>A0AAN9F2P4_CROPI</name>
<evidence type="ECO:0000256" key="1">
    <source>
        <dbReference type="SAM" id="MobiDB-lite"/>
    </source>
</evidence>
<dbReference type="EMBL" id="JAYWIO010000004">
    <property type="protein sequence ID" value="KAK7268712.1"/>
    <property type="molecule type" value="Genomic_DNA"/>
</dbReference>
<feature type="compositionally biased region" description="Polar residues" evidence="1">
    <location>
        <begin position="107"/>
        <end position="116"/>
    </location>
</feature>
<feature type="region of interest" description="Disordered" evidence="1">
    <location>
        <begin position="53"/>
        <end position="127"/>
    </location>
</feature>
<dbReference type="Proteomes" id="UP001372338">
    <property type="component" value="Unassembled WGS sequence"/>
</dbReference>
<keyword evidence="2" id="KW-1133">Transmembrane helix</keyword>
<reference evidence="3 4" key="1">
    <citation type="submission" date="2024-01" db="EMBL/GenBank/DDBJ databases">
        <title>The genomes of 5 underutilized Papilionoideae crops provide insights into root nodulation and disease resistanc.</title>
        <authorList>
            <person name="Yuan L."/>
        </authorList>
    </citation>
    <scope>NUCLEOTIDE SEQUENCE [LARGE SCALE GENOMIC DNA]</scope>
    <source>
        <strain evidence="3">ZHUSHIDOU_FW_LH</strain>
        <tissue evidence="3">Leaf</tissue>
    </source>
</reference>
<evidence type="ECO:0000256" key="2">
    <source>
        <dbReference type="SAM" id="Phobius"/>
    </source>
</evidence>
<evidence type="ECO:0000313" key="4">
    <source>
        <dbReference type="Proteomes" id="UP001372338"/>
    </source>
</evidence>
<organism evidence="3 4">
    <name type="scientific">Crotalaria pallida</name>
    <name type="common">Smooth rattlebox</name>
    <name type="synonym">Crotalaria striata</name>
    <dbReference type="NCBI Taxonomy" id="3830"/>
    <lineage>
        <taxon>Eukaryota</taxon>
        <taxon>Viridiplantae</taxon>
        <taxon>Streptophyta</taxon>
        <taxon>Embryophyta</taxon>
        <taxon>Tracheophyta</taxon>
        <taxon>Spermatophyta</taxon>
        <taxon>Magnoliopsida</taxon>
        <taxon>eudicotyledons</taxon>
        <taxon>Gunneridae</taxon>
        <taxon>Pentapetalae</taxon>
        <taxon>rosids</taxon>
        <taxon>fabids</taxon>
        <taxon>Fabales</taxon>
        <taxon>Fabaceae</taxon>
        <taxon>Papilionoideae</taxon>
        <taxon>50 kb inversion clade</taxon>
        <taxon>genistoids sensu lato</taxon>
        <taxon>core genistoids</taxon>
        <taxon>Crotalarieae</taxon>
        <taxon>Crotalaria</taxon>
    </lineage>
</organism>
<dbReference type="AlphaFoldDB" id="A0AAN9F2P4"/>
<protein>
    <submittedName>
        <fullName evidence="3">Uncharacterized protein</fullName>
    </submittedName>
</protein>
<feature type="transmembrane region" description="Helical" evidence="2">
    <location>
        <begin position="240"/>
        <end position="269"/>
    </location>
</feature>
<proteinExistence type="predicted"/>
<gene>
    <name evidence="3" type="ORF">RIF29_21419</name>
</gene>